<feature type="domain" description="Sulfotransferase" evidence="3">
    <location>
        <begin position="27"/>
        <end position="274"/>
    </location>
</feature>
<dbReference type="EMBL" id="RSEB01000005">
    <property type="protein sequence ID" value="RRR97561.1"/>
    <property type="molecule type" value="Genomic_DNA"/>
</dbReference>
<dbReference type="Pfam" id="PF00685">
    <property type="entry name" value="Sulfotransfer_1"/>
    <property type="match status" value="1"/>
</dbReference>
<comment type="caution">
    <text evidence="4">The sequence shown here is derived from an EMBL/GenBank/DDBJ whole genome shotgun (WGS) entry which is preliminary data.</text>
</comment>
<dbReference type="OrthoDB" id="3399180at2"/>
<dbReference type="Gene3D" id="3.40.50.300">
    <property type="entry name" value="P-loop containing nucleotide triphosphate hydrolases"/>
    <property type="match status" value="1"/>
</dbReference>
<gene>
    <name evidence="4" type="ORF">EIW28_19415</name>
</gene>
<dbReference type="InterPro" id="IPR000863">
    <property type="entry name" value="Sulfotransferase_dom"/>
</dbReference>
<name>A0A426UUG2_9ACTN</name>
<evidence type="ECO:0000313" key="4">
    <source>
        <dbReference type="EMBL" id="RRR97561.1"/>
    </source>
</evidence>
<dbReference type="Proteomes" id="UP000277256">
    <property type="component" value="Unassembled WGS sequence"/>
</dbReference>
<dbReference type="RefSeq" id="WP_125249358.1">
    <property type="nucleotide sequence ID" value="NZ_RSEB01000005.1"/>
</dbReference>
<protein>
    <submittedName>
        <fullName evidence="4">Sulfotransferase domain-containing protein</fullName>
    </submittedName>
</protein>
<dbReference type="GO" id="GO:0008146">
    <property type="term" value="F:sulfotransferase activity"/>
    <property type="evidence" value="ECO:0007669"/>
    <property type="project" value="InterPro"/>
</dbReference>
<sequence length="298" mass="33720">MPDAPHRYQSRDEDSARWLRLPPRSGDIVISTRSKHGTTWTQAIVALLVLQTPDLGAPLHELSPWVDWLVVPEAEMHARLAAQSHRRVMKTHTPLDGIPLRPDTRYIVAARHPLDAAVSLYHQGNNLDHDRIRALVGAPRPEPGSKPKPPWPLAQWLAGWIRREAGPRDDLDALPGVMHHLGDAWNRRDQPNLLLVHYADLAADLEREMRRIADWLEIEVDPERWPELVKAATFADMKSKADRFAPDPSGVMKSREAFFRRGGSGAAAEVLSEADLECYSERVRTMGPPELIEWLNRP</sequence>
<evidence type="ECO:0000256" key="2">
    <source>
        <dbReference type="ARBA" id="ARBA00022679"/>
    </source>
</evidence>
<keyword evidence="2 4" id="KW-0808">Transferase</keyword>
<comment type="similarity">
    <text evidence="1">Belongs to the sulfotransferase 1 family.</text>
</comment>
<reference evidence="4 5" key="1">
    <citation type="submission" date="2018-12" db="EMBL/GenBank/DDBJ databases">
        <title>Glycomyces sp. YIM 121974 draft genome.</title>
        <authorList>
            <person name="Li Q."/>
        </authorList>
    </citation>
    <scope>NUCLEOTIDE SEQUENCE [LARGE SCALE GENOMIC DNA]</scope>
    <source>
        <strain evidence="4 5">YIM 121974</strain>
    </source>
</reference>
<dbReference type="InterPro" id="IPR027417">
    <property type="entry name" value="P-loop_NTPase"/>
</dbReference>
<dbReference type="PANTHER" id="PTHR11783">
    <property type="entry name" value="SULFOTRANSFERASE SULT"/>
    <property type="match status" value="1"/>
</dbReference>
<proteinExistence type="inferred from homology"/>
<accession>A0A426UUG2</accession>
<evidence type="ECO:0000313" key="5">
    <source>
        <dbReference type="Proteomes" id="UP000277256"/>
    </source>
</evidence>
<evidence type="ECO:0000256" key="1">
    <source>
        <dbReference type="ARBA" id="ARBA00005771"/>
    </source>
</evidence>
<dbReference type="AlphaFoldDB" id="A0A426UUG2"/>
<organism evidence="4 5">
    <name type="scientific">Glycomyces terrestris</name>
    <dbReference type="NCBI Taxonomy" id="2493553"/>
    <lineage>
        <taxon>Bacteria</taxon>
        <taxon>Bacillati</taxon>
        <taxon>Actinomycetota</taxon>
        <taxon>Actinomycetes</taxon>
        <taxon>Glycomycetales</taxon>
        <taxon>Glycomycetaceae</taxon>
        <taxon>Glycomyces</taxon>
    </lineage>
</organism>
<keyword evidence="5" id="KW-1185">Reference proteome</keyword>
<dbReference type="SUPFAM" id="SSF52540">
    <property type="entry name" value="P-loop containing nucleoside triphosphate hydrolases"/>
    <property type="match status" value="1"/>
</dbReference>
<evidence type="ECO:0000259" key="3">
    <source>
        <dbReference type="Pfam" id="PF00685"/>
    </source>
</evidence>